<accession>T1A3P2</accession>
<comment type="caution">
    <text evidence="1">The sequence shown here is derived from an EMBL/GenBank/DDBJ whole genome shotgun (WGS) entry which is preliminary data.</text>
</comment>
<dbReference type="EMBL" id="AUZY01007106">
    <property type="protein sequence ID" value="EQD51503.1"/>
    <property type="molecule type" value="Genomic_DNA"/>
</dbReference>
<reference evidence="1" key="1">
    <citation type="submission" date="2013-08" db="EMBL/GenBank/DDBJ databases">
        <authorList>
            <person name="Mendez C."/>
            <person name="Richter M."/>
            <person name="Ferrer M."/>
            <person name="Sanchez J."/>
        </authorList>
    </citation>
    <scope>NUCLEOTIDE SEQUENCE</scope>
</reference>
<sequence>MTNENRITLILEGVPEAEGRIRLNTFVNELQNLSSALGRISREAADGTPVTVFQVEELSYNSPMRVVVAPAPGHEQVASQVLHRFDAVADAVTSGANLDSFDADLLSNMRGLAKPVGRQLKYATLLINDKHFEITDAITSRIDAALAIDEECIGFIEGRLEQINIHGGANTFHIYPDIGARKVACHFPNSLLDDAIYAVGRRVEISGTLKYRHAASFPYEIAVTSIDSFPPEDELPAWDDLRGRAPDATGALSSEAFVRELRDGW</sequence>
<reference evidence="1" key="2">
    <citation type="journal article" date="2014" name="ISME J.">
        <title>Microbial stratification in low pH oxic and suboxic macroscopic growths along an acid mine drainage.</title>
        <authorList>
            <person name="Mendez-Garcia C."/>
            <person name="Mesa V."/>
            <person name="Sprenger R.R."/>
            <person name="Richter M."/>
            <person name="Diez M.S."/>
            <person name="Solano J."/>
            <person name="Bargiela R."/>
            <person name="Golyshina O.V."/>
            <person name="Manteca A."/>
            <person name="Ramos J.L."/>
            <person name="Gallego J.R."/>
            <person name="Llorente I."/>
            <person name="Martins Dos Santos V.A."/>
            <person name="Jensen O.N."/>
            <person name="Pelaez A.I."/>
            <person name="Sanchez J."/>
            <person name="Ferrer M."/>
        </authorList>
    </citation>
    <scope>NUCLEOTIDE SEQUENCE</scope>
</reference>
<dbReference type="AlphaFoldDB" id="T1A3P2"/>
<evidence type="ECO:0000313" key="1">
    <source>
        <dbReference type="EMBL" id="EQD51503.1"/>
    </source>
</evidence>
<protein>
    <submittedName>
        <fullName evidence="1">Uncharacterized protein</fullName>
    </submittedName>
</protein>
<name>T1A3P2_9ZZZZ</name>
<proteinExistence type="predicted"/>
<gene>
    <name evidence="1" type="ORF">B1B_10992</name>
</gene>
<organism evidence="1">
    <name type="scientific">mine drainage metagenome</name>
    <dbReference type="NCBI Taxonomy" id="410659"/>
    <lineage>
        <taxon>unclassified sequences</taxon>
        <taxon>metagenomes</taxon>
        <taxon>ecological metagenomes</taxon>
    </lineage>
</organism>